<protein>
    <recommendedName>
        <fullName evidence="8 9">Large ribosomal subunit protein uL1</fullName>
    </recommendedName>
</protein>
<evidence type="ECO:0000256" key="6">
    <source>
        <dbReference type="ARBA" id="ARBA00022980"/>
    </source>
</evidence>
<dbReference type="SUPFAM" id="SSF56808">
    <property type="entry name" value="Ribosomal protein L1"/>
    <property type="match status" value="1"/>
</dbReference>
<evidence type="ECO:0000256" key="10">
    <source>
        <dbReference type="RuleBase" id="RU000659"/>
    </source>
</evidence>
<organism evidence="11 12">
    <name type="scientific">Massilicoli timonensis</name>
    <dbReference type="NCBI Taxonomy" id="2015901"/>
    <lineage>
        <taxon>Bacteria</taxon>
        <taxon>Bacillati</taxon>
        <taxon>Bacillota</taxon>
        <taxon>Erysipelotrichia</taxon>
        <taxon>Erysipelotrichales</taxon>
        <taxon>Erysipelotrichaceae</taxon>
        <taxon>Massilicoli</taxon>
    </lineage>
</organism>
<evidence type="ECO:0000256" key="8">
    <source>
        <dbReference type="ARBA" id="ARBA00035241"/>
    </source>
</evidence>
<dbReference type="InterPro" id="IPR005878">
    <property type="entry name" value="Ribosom_uL1_bac-type"/>
</dbReference>
<keyword evidence="2 9" id="KW-0678">Repressor</keyword>
<evidence type="ECO:0000256" key="9">
    <source>
        <dbReference type="HAMAP-Rule" id="MF_01318"/>
    </source>
</evidence>
<dbReference type="CDD" id="cd00403">
    <property type="entry name" value="Ribosomal_L1"/>
    <property type="match status" value="1"/>
</dbReference>
<dbReference type="NCBIfam" id="TIGR01169">
    <property type="entry name" value="rplA_bact"/>
    <property type="match status" value="1"/>
</dbReference>
<comment type="caution">
    <text evidence="11">The sequence shown here is derived from an EMBL/GenBank/DDBJ whole genome shotgun (WGS) entry which is preliminary data.</text>
</comment>
<dbReference type="GO" id="GO:0005840">
    <property type="term" value="C:ribosome"/>
    <property type="evidence" value="ECO:0007669"/>
    <property type="project" value="UniProtKB-KW"/>
</dbReference>
<dbReference type="Gene3D" id="3.40.50.790">
    <property type="match status" value="1"/>
</dbReference>
<comment type="function">
    <text evidence="9">Binds directly to 23S rRNA. The L1 stalk is quite mobile in the ribosome, and is involved in E site tRNA release.</text>
</comment>
<proteinExistence type="inferred from homology"/>
<evidence type="ECO:0000256" key="4">
    <source>
        <dbReference type="ARBA" id="ARBA00022845"/>
    </source>
</evidence>
<dbReference type="Proteomes" id="UP001524435">
    <property type="component" value="Unassembled WGS sequence"/>
</dbReference>
<evidence type="ECO:0000313" key="12">
    <source>
        <dbReference type="Proteomes" id="UP001524435"/>
    </source>
</evidence>
<evidence type="ECO:0000256" key="2">
    <source>
        <dbReference type="ARBA" id="ARBA00022491"/>
    </source>
</evidence>
<dbReference type="EMBL" id="JANGCH010000026">
    <property type="protein sequence ID" value="MCQ5122699.1"/>
    <property type="molecule type" value="Genomic_DNA"/>
</dbReference>
<dbReference type="InterPro" id="IPR023673">
    <property type="entry name" value="Ribosomal_uL1_CS"/>
</dbReference>
<keyword evidence="4 9" id="KW-0810">Translation regulation</keyword>
<dbReference type="InterPro" id="IPR002143">
    <property type="entry name" value="Ribosomal_uL1"/>
</dbReference>
<name>A0ABT1SNC4_9FIRM</name>
<gene>
    <name evidence="9 11" type="primary">rplA</name>
    <name evidence="11" type="ORF">NE663_10600</name>
</gene>
<keyword evidence="5 9" id="KW-0694">RNA-binding</keyword>
<evidence type="ECO:0000256" key="1">
    <source>
        <dbReference type="ARBA" id="ARBA00010531"/>
    </source>
</evidence>
<keyword evidence="12" id="KW-1185">Reference proteome</keyword>
<evidence type="ECO:0000256" key="3">
    <source>
        <dbReference type="ARBA" id="ARBA00022730"/>
    </source>
</evidence>
<keyword evidence="7 9" id="KW-0687">Ribonucleoprotein</keyword>
<evidence type="ECO:0000256" key="7">
    <source>
        <dbReference type="ARBA" id="ARBA00023274"/>
    </source>
</evidence>
<dbReference type="HAMAP" id="MF_01318_B">
    <property type="entry name" value="Ribosomal_uL1_B"/>
    <property type="match status" value="1"/>
</dbReference>
<dbReference type="InterPro" id="IPR023674">
    <property type="entry name" value="Ribosomal_uL1-like"/>
</dbReference>
<dbReference type="InterPro" id="IPR028364">
    <property type="entry name" value="Ribosomal_uL1/biogenesis"/>
</dbReference>
<dbReference type="Gene3D" id="3.30.190.20">
    <property type="match status" value="1"/>
</dbReference>
<dbReference type="RefSeq" id="WP_178200249.1">
    <property type="nucleotide sequence ID" value="NZ_CALVCM010000041.1"/>
</dbReference>
<comment type="similarity">
    <text evidence="1 9 10">Belongs to the universal ribosomal protein uL1 family.</text>
</comment>
<evidence type="ECO:0000256" key="5">
    <source>
        <dbReference type="ARBA" id="ARBA00022884"/>
    </source>
</evidence>
<reference evidence="11 12" key="1">
    <citation type="submission" date="2022-06" db="EMBL/GenBank/DDBJ databases">
        <title>Isolation of gut microbiota from human fecal samples.</title>
        <authorList>
            <person name="Pamer E.G."/>
            <person name="Barat B."/>
            <person name="Waligurski E."/>
            <person name="Medina S."/>
            <person name="Paddock L."/>
            <person name="Mostad J."/>
        </authorList>
    </citation>
    <scope>NUCLEOTIDE SEQUENCE [LARGE SCALE GENOMIC DNA]</scope>
    <source>
        <strain evidence="11 12">DFI.6.1</strain>
    </source>
</reference>
<sequence>MAKVGKKYAEAAKKVDQTKSYSVAEAMNLVKETSYVNFDASVEVSFRLNVDPRHADQQIRGAMVLPHGTGKSQKVLVVAQGPKEQEATEAGADYVGGKELLEKIQKGWFDFDVIIATPNMMGELGKLGRILGPKGLMPNPKTGTVTMDVAKAVEDVKKGKIEYRVDKEGNINLMIGKVSFGEEKLAENFKAIYDVILRARPAAVKGVYMKNVVVSACMGPAIKLDVASI</sequence>
<evidence type="ECO:0000313" key="11">
    <source>
        <dbReference type="EMBL" id="MCQ5122699.1"/>
    </source>
</evidence>
<dbReference type="PANTHER" id="PTHR36427">
    <property type="entry name" value="54S RIBOSOMAL PROTEIN L1, MITOCHONDRIAL"/>
    <property type="match status" value="1"/>
</dbReference>
<keyword evidence="3 9" id="KW-0699">rRNA-binding</keyword>
<dbReference type="Pfam" id="PF00687">
    <property type="entry name" value="Ribosomal_L1"/>
    <property type="match status" value="1"/>
</dbReference>
<dbReference type="PROSITE" id="PS01199">
    <property type="entry name" value="RIBOSOMAL_L1"/>
    <property type="match status" value="1"/>
</dbReference>
<keyword evidence="9" id="KW-0820">tRNA-binding</keyword>
<dbReference type="PIRSF" id="PIRSF002155">
    <property type="entry name" value="Ribosomal_L1"/>
    <property type="match status" value="1"/>
</dbReference>
<dbReference type="InterPro" id="IPR016095">
    <property type="entry name" value="Ribosomal_uL1_3-a/b-sand"/>
</dbReference>
<dbReference type="PANTHER" id="PTHR36427:SF3">
    <property type="entry name" value="LARGE RIBOSOMAL SUBUNIT PROTEIN UL1M"/>
    <property type="match status" value="1"/>
</dbReference>
<accession>A0ABT1SNC4</accession>
<comment type="subunit">
    <text evidence="9">Part of the 50S ribosomal subunit.</text>
</comment>
<keyword evidence="6 9" id="KW-0689">Ribosomal protein</keyword>
<comment type="function">
    <text evidence="9">Protein L1 is also a translational repressor protein, it controls the translation of the L11 operon by binding to its mRNA.</text>
</comment>